<comment type="catalytic activity">
    <reaction evidence="2">
        <text>aldehydo-D-ribose 5-phosphate = D-ribulose 5-phosphate</text>
        <dbReference type="Rhea" id="RHEA:14657"/>
        <dbReference type="ChEBI" id="CHEBI:58121"/>
        <dbReference type="ChEBI" id="CHEBI:58273"/>
        <dbReference type="EC" id="5.3.1.6"/>
    </reaction>
</comment>
<dbReference type="Pfam" id="PF06026">
    <property type="entry name" value="Rib_5-P_isom_A"/>
    <property type="match status" value="1"/>
</dbReference>
<dbReference type="Proteomes" id="UP000717634">
    <property type="component" value="Unassembled WGS sequence"/>
</dbReference>
<organism evidence="3 4">
    <name type="scientific">Hymenobacter artigasi</name>
    <dbReference type="NCBI Taxonomy" id="2719616"/>
    <lineage>
        <taxon>Bacteria</taxon>
        <taxon>Pseudomonadati</taxon>
        <taxon>Bacteroidota</taxon>
        <taxon>Cytophagia</taxon>
        <taxon>Cytophagales</taxon>
        <taxon>Hymenobacteraceae</taxon>
        <taxon>Hymenobacter</taxon>
    </lineage>
</organism>
<comment type="function">
    <text evidence="2">Catalyzes the reversible conversion of ribose-5-phosphate to ribulose 5-phosphate.</text>
</comment>
<dbReference type="EC" id="5.3.1.6" evidence="2"/>
<dbReference type="NCBIfam" id="TIGR00021">
    <property type="entry name" value="rpiA"/>
    <property type="match status" value="1"/>
</dbReference>
<dbReference type="CDD" id="cd01398">
    <property type="entry name" value="RPI_A"/>
    <property type="match status" value="1"/>
</dbReference>
<evidence type="ECO:0000313" key="4">
    <source>
        <dbReference type="Proteomes" id="UP000717634"/>
    </source>
</evidence>
<dbReference type="InterPro" id="IPR004788">
    <property type="entry name" value="Ribose5P_isomerase_type_A"/>
</dbReference>
<feature type="binding site" evidence="2">
    <location>
        <position position="132"/>
    </location>
    <ligand>
        <name>substrate</name>
    </ligand>
</feature>
<dbReference type="NCBIfam" id="NF001924">
    <property type="entry name" value="PRK00702.1"/>
    <property type="match status" value="1"/>
</dbReference>
<feature type="active site" description="Proton acceptor" evidence="2">
    <location>
        <position position="114"/>
    </location>
</feature>
<name>A0ABX1HI82_9BACT</name>
<keyword evidence="4" id="KW-1185">Reference proteome</keyword>
<dbReference type="SUPFAM" id="SSF100950">
    <property type="entry name" value="NagB/RpiA/CoA transferase-like"/>
    <property type="match status" value="1"/>
</dbReference>
<dbReference type="PANTHER" id="PTHR11934">
    <property type="entry name" value="RIBOSE-5-PHOSPHATE ISOMERASE"/>
    <property type="match status" value="1"/>
</dbReference>
<dbReference type="PANTHER" id="PTHR11934:SF0">
    <property type="entry name" value="RIBOSE-5-PHOSPHATE ISOMERASE"/>
    <property type="match status" value="1"/>
</dbReference>
<dbReference type="Gene3D" id="3.40.50.1360">
    <property type="match status" value="1"/>
</dbReference>
<evidence type="ECO:0000256" key="1">
    <source>
        <dbReference type="ARBA" id="ARBA00023235"/>
    </source>
</evidence>
<proteinExistence type="inferred from homology"/>
<evidence type="ECO:0000313" key="3">
    <source>
        <dbReference type="EMBL" id="NKI89968.1"/>
    </source>
</evidence>
<feature type="binding site" evidence="2">
    <location>
        <begin position="92"/>
        <end position="95"/>
    </location>
    <ligand>
        <name>substrate</name>
    </ligand>
</feature>
<dbReference type="SUPFAM" id="SSF75445">
    <property type="entry name" value="D-ribose-5-phosphate isomerase (RpiA), lid domain"/>
    <property type="match status" value="1"/>
</dbReference>
<comment type="pathway">
    <text evidence="2">Carbohydrate degradation; pentose phosphate pathway; D-ribose 5-phosphate from D-ribulose 5-phosphate (non-oxidative stage): step 1/1.</text>
</comment>
<accession>A0ABX1HI82</accession>
<dbReference type="RefSeq" id="WP_168673585.1">
    <property type="nucleotide sequence ID" value="NZ_JAAVTK010000007.1"/>
</dbReference>
<gene>
    <name evidence="2" type="primary">rpiA</name>
    <name evidence="3" type="ORF">HBN54_002567</name>
</gene>
<dbReference type="Gene3D" id="3.30.70.260">
    <property type="match status" value="1"/>
</dbReference>
<sequence>MSSPETQQQQLAQEKQLVAATAAGWVRDGMVVGLGTGSTAAPFIELLGQRVREDGLRIQATATSRASDELAREVGIPMLEPRRGLRFDLTVDGADELDSQLRLIKGGGGALLREKVIATASDYLLIVADSSKAVAQLGRFPLPLEVVPFALPWVLDAVAALGGAPVVRVNKLNPAELAQSDQGNLLVDCHFEQIEDPSALALQLKTIPGMVEHGLFLGLARAAIIVQGGAAQVLRPGQAAVAAAAFSALP</sequence>
<keyword evidence="1 2" id="KW-0413">Isomerase</keyword>
<dbReference type="InterPro" id="IPR020672">
    <property type="entry name" value="Ribose5P_isomerase_typA_subgr"/>
</dbReference>
<comment type="similarity">
    <text evidence="2">Belongs to the ribose 5-phosphate isomerase family.</text>
</comment>
<comment type="subunit">
    <text evidence="2">Homodimer.</text>
</comment>
<feature type="binding site" evidence="2">
    <location>
        <begin position="105"/>
        <end position="108"/>
    </location>
    <ligand>
        <name>substrate</name>
    </ligand>
</feature>
<reference evidence="3 4" key="1">
    <citation type="submission" date="2020-03" db="EMBL/GenBank/DDBJ databases">
        <title>Genomic Encyclopedia of Type Strains, Phase IV (KMG-V): Genome sequencing to study the core and pangenomes of soil and plant-associated prokaryotes.</title>
        <authorList>
            <person name="Whitman W."/>
        </authorList>
    </citation>
    <scope>NUCLEOTIDE SEQUENCE [LARGE SCALE GENOMIC DNA]</scope>
    <source>
        <strain evidence="3 4">1B</strain>
    </source>
</reference>
<feature type="binding site" evidence="2">
    <location>
        <begin position="36"/>
        <end position="39"/>
    </location>
    <ligand>
        <name>substrate</name>
    </ligand>
</feature>
<protein>
    <recommendedName>
        <fullName evidence="2">Ribose-5-phosphate isomerase A</fullName>
        <ecNumber evidence="2">5.3.1.6</ecNumber>
    </recommendedName>
    <alternativeName>
        <fullName evidence="2">Phosphoriboisomerase A</fullName>
        <shortName evidence="2">PRI</shortName>
    </alternativeName>
</protein>
<comment type="caution">
    <text evidence="3">The sequence shown here is derived from an EMBL/GenBank/DDBJ whole genome shotgun (WGS) entry which is preliminary data.</text>
</comment>
<dbReference type="HAMAP" id="MF_00170">
    <property type="entry name" value="Rib_5P_isom_A"/>
    <property type="match status" value="1"/>
</dbReference>
<evidence type="ECO:0000256" key="2">
    <source>
        <dbReference type="HAMAP-Rule" id="MF_00170"/>
    </source>
</evidence>
<dbReference type="EMBL" id="JAAVTK010000007">
    <property type="protein sequence ID" value="NKI89968.1"/>
    <property type="molecule type" value="Genomic_DNA"/>
</dbReference>
<dbReference type="GO" id="GO:0004751">
    <property type="term" value="F:ribose-5-phosphate isomerase activity"/>
    <property type="evidence" value="ECO:0007669"/>
    <property type="project" value="UniProtKB-EC"/>
</dbReference>
<dbReference type="InterPro" id="IPR037171">
    <property type="entry name" value="NagB/RpiA_transferase-like"/>
</dbReference>